<evidence type="ECO:0000259" key="2">
    <source>
        <dbReference type="PROSITE" id="PS50013"/>
    </source>
</evidence>
<dbReference type="PROSITE" id="PS50013">
    <property type="entry name" value="CHROMO_2"/>
    <property type="match status" value="1"/>
</dbReference>
<dbReference type="GO" id="GO:0006338">
    <property type="term" value="P:chromatin remodeling"/>
    <property type="evidence" value="ECO:0007669"/>
    <property type="project" value="UniProtKB-ARBA"/>
</dbReference>
<protein>
    <recommendedName>
        <fullName evidence="2">Chromo domain-containing protein</fullName>
    </recommendedName>
</protein>
<evidence type="ECO:0000313" key="3">
    <source>
        <dbReference type="EMBL" id="TKY90684.1"/>
    </source>
</evidence>
<feature type="compositionally biased region" description="Basic and acidic residues" evidence="1">
    <location>
        <begin position="68"/>
        <end position="77"/>
    </location>
</feature>
<feature type="compositionally biased region" description="Basic and acidic residues" evidence="1">
    <location>
        <begin position="142"/>
        <end position="151"/>
    </location>
</feature>
<gene>
    <name evidence="3" type="ORF">EX895_000682</name>
</gene>
<dbReference type="CDD" id="cd00024">
    <property type="entry name" value="CD_CSD"/>
    <property type="match status" value="1"/>
</dbReference>
<feature type="compositionally biased region" description="Basic and acidic residues" evidence="1">
    <location>
        <begin position="478"/>
        <end position="498"/>
    </location>
</feature>
<comment type="caution">
    <text evidence="3">The sequence shown here is derived from an EMBL/GenBank/DDBJ whole genome shotgun (WGS) entry which is preliminary data.</text>
</comment>
<keyword evidence="4" id="KW-1185">Reference proteome</keyword>
<feature type="domain" description="Chromo" evidence="2">
    <location>
        <begin position="340"/>
        <end position="400"/>
    </location>
</feature>
<organism evidence="3 4">
    <name type="scientific">Sporisorium graminicola</name>
    <dbReference type="NCBI Taxonomy" id="280036"/>
    <lineage>
        <taxon>Eukaryota</taxon>
        <taxon>Fungi</taxon>
        <taxon>Dikarya</taxon>
        <taxon>Basidiomycota</taxon>
        <taxon>Ustilaginomycotina</taxon>
        <taxon>Ustilaginomycetes</taxon>
        <taxon>Ustilaginales</taxon>
        <taxon>Ustilaginaceae</taxon>
        <taxon>Sporisorium</taxon>
    </lineage>
</organism>
<name>A0A4U7L0F5_9BASI</name>
<dbReference type="KEGG" id="sgra:EX895_000682"/>
<feature type="region of interest" description="Disordered" evidence="1">
    <location>
        <begin position="779"/>
        <end position="870"/>
    </location>
</feature>
<feature type="compositionally biased region" description="Polar residues" evidence="1">
    <location>
        <begin position="779"/>
        <end position="796"/>
    </location>
</feature>
<feature type="region of interest" description="Disordered" evidence="1">
    <location>
        <begin position="478"/>
        <end position="511"/>
    </location>
</feature>
<feature type="region of interest" description="Disordered" evidence="1">
    <location>
        <begin position="667"/>
        <end position="735"/>
    </location>
</feature>
<dbReference type="EMBL" id="SRRM01000002">
    <property type="protein sequence ID" value="TKY90684.1"/>
    <property type="molecule type" value="Genomic_DNA"/>
</dbReference>
<feature type="compositionally biased region" description="Polar residues" evidence="1">
    <location>
        <begin position="813"/>
        <end position="834"/>
    </location>
</feature>
<feature type="compositionally biased region" description="Polar residues" evidence="1">
    <location>
        <begin position="169"/>
        <end position="183"/>
    </location>
</feature>
<feature type="compositionally biased region" description="Low complexity" evidence="1">
    <location>
        <begin position="156"/>
        <end position="167"/>
    </location>
</feature>
<feature type="compositionally biased region" description="Polar residues" evidence="1">
    <location>
        <begin position="590"/>
        <end position="608"/>
    </location>
</feature>
<accession>A0A4U7L0F5</accession>
<evidence type="ECO:0000256" key="1">
    <source>
        <dbReference type="SAM" id="MobiDB-lite"/>
    </source>
</evidence>
<sequence>MPPRPIAFDESDEDDVKYPLRSFKVPAWRADHSDSEVDELESDADDDLELEPQLPPRPSSKLARRAKREREDRDKNKKEKRRKREEKEKEEKRKRRRAEKKQAEALAARQNGSTASPSHSRTTKSPSVMPISVAPATAQRFADAHTSRVAHEGNGSSSDSDAPLPSLIIRSSTTSQPNSQPAKAQTEPMSEDEVELIASQLAGSQNTAASLTRSSSVPALTDNSQHEELSQRAVSALPHASGNSGDAANPIQLDSSDAPFQPSSRAEPVDEGDDGTISDISSVSYSDSEDYEQGEEFYTSSEGSVSDSDSERGFGPWTEYDKENWQGSTAHLDAAYNGNFDILAVLRHRQNPRRGFYEYRVVWAGYPIYSSSWEQESNFNSPTTLKEYWERQGGRPADVVVDQTEHSTHDSDTDFAVNRRPRKRAHEAKRKKRLEIRRDKRQLRQYMNSLSEERAAASALDEAKYERFRRKKRVKLETKRLQEKGSSRSYQKRQEKLNQKRWRRNAAAGGSYGTAGISRIDARHANRTLADISMKARSGAAAGINSAHTRVSQLNDSIPESDEHQMTFRRSGPSYPGLDVSMAHFRDDQSFSSQTARPTVRPQATTTALPGALGSVSTSQVPAPRPAPGSYKGAHRREPKVQLKEDFGSFLKKIHGAGGGALQRSTNVNAAQSSQAPSDSNGRSIAVGRRPSEARKPNLLVLKPVEDFKGGSRPAPPATMACAGSSASSVTGDADAFGIPEMSAVRSQFNPHQEAPGTDEEEKRAQRALASILKSTFPANAAQGSSAHADPSQQVAPRSRVENRRCRPATVAWDTQDTTQVSWSPPHNGGQSSPLDHGFTMLETASNGGRSPLESSATGPNRNRHKSKVPQHNVSHLYFEFVVGHNRIDAIADLCTFEPLSSHRRQTLGLDVPGGMLYFDMLLPFAWIRDMLAGHAATPNEVMLLHANGEGSMQARSSLDQLSEQLKDLDVALLAYTIGAASKGKSSGRRDYFVAFSSKYEVDYISGIPPSFHNVCGQPYTVCIIPLQLEHQPAPSSHISLGKAPPLEGQVVNAFESSIGKKNLEDLKIGRTEIRKVKRAAQRYRITSQHYEGIRSKYNIIFLGQNPPAYEKSVLYYMVRIFEGGIRLTLNPETDAKLYKDANIGTNVFVRRAAFEEMFASSEEGEAFWLAPYLRRFKRQPRCRFWTIGFSPGDPDERVREVFPGNEGLVTFSVSSILADLLRSSMSASGDQDKEEGQLTQTDAAPPTSILCDVAANLANYWRVQLHPWVRTCFKLLADDLEPVCRALHLIEKDQEFPIDLMFDLKMKLDELYRTADVKEWPKDAINGLDIDEPTEVPEKPEELVKRIDDEVLATLRKEQLSTAAETRFHVFVSEEGKMSEEQSAGIEVMTLAELGDNECRRLARLPGN</sequence>
<dbReference type="InterPro" id="IPR000953">
    <property type="entry name" value="Chromo/chromo_shadow_dom"/>
</dbReference>
<feature type="region of interest" description="Disordered" evidence="1">
    <location>
        <begin position="27"/>
        <end position="319"/>
    </location>
</feature>
<proteinExistence type="predicted"/>
<dbReference type="SUPFAM" id="SSF54160">
    <property type="entry name" value="Chromo domain-like"/>
    <property type="match status" value="1"/>
</dbReference>
<feature type="compositionally biased region" description="Polar residues" evidence="1">
    <location>
        <begin position="201"/>
        <end position="223"/>
    </location>
</feature>
<reference evidence="3 4" key="1">
    <citation type="submission" date="2019-05" db="EMBL/GenBank/DDBJ databases">
        <title>Sporisorium graminicola CBS 10092 draft sequencing and annotation.</title>
        <authorList>
            <person name="Solano-Gonzalez S."/>
            <person name="Caddick M.X."/>
            <person name="Darby A."/>
        </authorList>
    </citation>
    <scope>NUCLEOTIDE SEQUENCE [LARGE SCALE GENOMIC DNA]</scope>
    <source>
        <strain evidence="3 4">CBS 10092</strain>
    </source>
</reference>
<feature type="compositionally biased region" description="Polar residues" evidence="1">
    <location>
        <begin position="843"/>
        <end position="861"/>
    </location>
</feature>
<feature type="region of interest" description="Disordered" evidence="1">
    <location>
        <begin position="558"/>
        <end position="640"/>
    </location>
</feature>
<dbReference type="Proteomes" id="UP000306050">
    <property type="component" value="Chromosome SGRAM_1"/>
</dbReference>
<dbReference type="InterPro" id="IPR016197">
    <property type="entry name" value="Chromo-like_dom_sf"/>
</dbReference>
<feature type="compositionally biased region" description="Polar residues" evidence="1">
    <location>
        <begin position="667"/>
        <end position="683"/>
    </location>
</feature>
<dbReference type="GeneID" id="40723577"/>
<dbReference type="Gene3D" id="2.40.50.40">
    <property type="match status" value="1"/>
</dbReference>
<feature type="compositionally biased region" description="Acidic residues" evidence="1">
    <location>
        <begin position="36"/>
        <end position="50"/>
    </location>
</feature>
<feature type="compositionally biased region" description="Low complexity" evidence="1">
    <location>
        <begin position="277"/>
        <end position="286"/>
    </location>
</feature>
<dbReference type="RefSeq" id="XP_029742669.1">
    <property type="nucleotide sequence ID" value="XM_029881283.1"/>
</dbReference>
<evidence type="ECO:0000313" key="4">
    <source>
        <dbReference type="Proteomes" id="UP000306050"/>
    </source>
</evidence>
<feature type="compositionally biased region" description="Polar residues" evidence="1">
    <location>
        <begin position="111"/>
        <end position="126"/>
    </location>
</feature>
<dbReference type="OrthoDB" id="3366885at2759"/>